<protein>
    <submittedName>
        <fullName evidence="1">Uncharacterized protein</fullName>
    </submittedName>
</protein>
<reference evidence="2" key="1">
    <citation type="submission" date="2017-02" db="EMBL/GenBank/DDBJ databases">
        <authorList>
            <person name="Varghese N."/>
            <person name="Submissions S."/>
        </authorList>
    </citation>
    <scope>NUCLEOTIDE SEQUENCE [LARGE SCALE GENOMIC DNA]</scope>
    <source>
        <strain evidence="2">DSM 3072</strain>
    </source>
</reference>
<gene>
    <name evidence="1" type="ORF">SAMN02745213_02362</name>
</gene>
<name>A0A1T4W0F8_9GAMM</name>
<accession>A0A1T4W0F8</accession>
<evidence type="ECO:0000313" key="1">
    <source>
        <dbReference type="EMBL" id="SKA70736.1"/>
    </source>
</evidence>
<keyword evidence="2" id="KW-1185">Reference proteome</keyword>
<organism evidence="1 2">
    <name type="scientific">Succinivibrio dextrinosolvens DSM 3072</name>
    <dbReference type="NCBI Taxonomy" id="1123324"/>
    <lineage>
        <taxon>Bacteria</taxon>
        <taxon>Pseudomonadati</taxon>
        <taxon>Pseudomonadota</taxon>
        <taxon>Gammaproteobacteria</taxon>
        <taxon>Aeromonadales</taxon>
        <taxon>Succinivibrionaceae</taxon>
        <taxon>Succinivibrio</taxon>
    </lineage>
</organism>
<evidence type="ECO:0000313" key="2">
    <source>
        <dbReference type="Proteomes" id="UP000242432"/>
    </source>
</evidence>
<dbReference type="Proteomes" id="UP000242432">
    <property type="component" value="Unassembled WGS sequence"/>
</dbReference>
<sequence length="183" mass="21637">MTDKIDTTKIKNFPSNNPNARLTKKGKHLYVTESYVRAFNENGAKLCSYKIIGKVVDNRYYSMEEYLQKFKRNGEPRVPEPKTPNRSYVRTKPFSEVKRKAPKYAEGLPAPAMVKNFPHDVEGARIVRVQKIYYVVTTRYFRENGSGRHQYTYLGRVVDGEFFTMEQYRKLFKRNGERRQEEE</sequence>
<proteinExistence type="predicted"/>
<dbReference type="EMBL" id="FUXX01000079">
    <property type="protein sequence ID" value="SKA70736.1"/>
    <property type="molecule type" value="Genomic_DNA"/>
</dbReference>
<dbReference type="RefSeq" id="WP_078929619.1">
    <property type="nucleotide sequence ID" value="NZ_FUXX01000079.1"/>
</dbReference>
<dbReference type="AlphaFoldDB" id="A0A1T4W0F8"/>